<evidence type="ECO:0000256" key="5">
    <source>
        <dbReference type="ARBA" id="ARBA00022553"/>
    </source>
</evidence>
<keyword evidence="9 16" id="KW-0418">Kinase</keyword>
<organism evidence="16 17">
    <name type="scientific">Cytobacillus mangrovibacter</name>
    <dbReference type="NCBI Taxonomy" id="3299024"/>
    <lineage>
        <taxon>Bacteria</taxon>
        <taxon>Bacillati</taxon>
        <taxon>Bacillota</taxon>
        <taxon>Bacilli</taxon>
        <taxon>Bacillales</taxon>
        <taxon>Bacillaceae</taxon>
        <taxon>Cytobacillus</taxon>
    </lineage>
</organism>
<keyword evidence="8" id="KW-0547">Nucleotide-binding</keyword>
<evidence type="ECO:0000256" key="10">
    <source>
        <dbReference type="ARBA" id="ARBA00022840"/>
    </source>
</evidence>
<dbReference type="InterPro" id="IPR004358">
    <property type="entry name" value="Sig_transdc_His_kin-like_C"/>
</dbReference>
<evidence type="ECO:0000256" key="2">
    <source>
        <dbReference type="ARBA" id="ARBA00004651"/>
    </source>
</evidence>
<evidence type="ECO:0000259" key="15">
    <source>
        <dbReference type="PROSITE" id="PS50109"/>
    </source>
</evidence>
<evidence type="ECO:0000256" key="4">
    <source>
        <dbReference type="ARBA" id="ARBA00022475"/>
    </source>
</evidence>
<keyword evidence="10" id="KW-0067">ATP-binding</keyword>
<accession>A0ABW6K682</accession>
<dbReference type="SMART" id="SM00388">
    <property type="entry name" value="HisKA"/>
    <property type="match status" value="1"/>
</dbReference>
<dbReference type="GO" id="GO:0016301">
    <property type="term" value="F:kinase activity"/>
    <property type="evidence" value="ECO:0007669"/>
    <property type="project" value="UniProtKB-KW"/>
</dbReference>
<dbReference type="InterPro" id="IPR036097">
    <property type="entry name" value="HisK_dim/P_sf"/>
</dbReference>
<dbReference type="InterPro" id="IPR036890">
    <property type="entry name" value="HATPase_C_sf"/>
</dbReference>
<protein>
    <recommendedName>
        <fullName evidence="3">histidine kinase</fullName>
        <ecNumber evidence="3">2.7.13.3</ecNumber>
    </recommendedName>
</protein>
<keyword evidence="6" id="KW-0808">Transferase</keyword>
<keyword evidence="13 14" id="KW-0472">Membrane</keyword>
<evidence type="ECO:0000256" key="3">
    <source>
        <dbReference type="ARBA" id="ARBA00012438"/>
    </source>
</evidence>
<dbReference type="EMBL" id="JBIACJ010000013">
    <property type="protein sequence ID" value="MFE8698378.1"/>
    <property type="molecule type" value="Genomic_DNA"/>
</dbReference>
<evidence type="ECO:0000256" key="7">
    <source>
        <dbReference type="ARBA" id="ARBA00022692"/>
    </source>
</evidence>
<evidence type="ECO:0000313" key="16">
    <source>
        <dbReference type="EMBL" id="MFE8698378.1"/>
    </source>
</evidence>
<keyword evidence="17" id="KW-1185">Reference proteome</keyword>
<dbReference type="SUPFAM" id="SSF47384">
    <property type="entry name" value="Homodimeric domain of signal transducing histidine kinase"/>
    <property type="match status" value="1"/>
</dbReference>
<feature type="transmembrane region" description="Helical" evidence="14">
    <location>
        <begin position="9"/>
        <end position="28"/>
    </location>
</feature>
<evidence type="ECO:0000256" key="9">
    <source>
        <dbReference type="ARBA" id="ARBA00022777"/>
    </source>
</evidence>
<reference evidence="16 17" key="1">
    <citation type="submission" date="2024-08" db="EMBL/GenBank/DDBJ databases">
        <title>Two novel Cytobacillus novel species.</title>
        <authorList>
            <person name="Liu G."/>
        </authorList>
    </citation>
    <scope>NUCLEOTIDE SEQUENCE [LARGE SCALE GENOMIC DNA]</scope>
    <source>
        <strain evidence="16 17">FJAT-53684</strain>
    </source>
</reference>
<evidence type="ECO:0000256" key="12">
    <source>
        <dbReference type="ARBA" id="ARBA00023012"/>
    </source>
</evidence>
<dbReference type="PROSITE" id="PS50109">
    <property type="entry name" value="HIS_KIN"/>
    <property type="match status" value="1"/>
</dbReference>
<dbReference type="CDD" id="cd00082">
    <property type="entry name" value="HisKA"/>
    <property type="match status" value="1"/>
</dbReference>
<dbReference type="Pfam" id="PF00512">
    <property type="entry name" value="HisKA"/>
    <property type="match status" value="1"/>
</dbReference>
<evidence type="ECO:0000256" key="6">
    <source>
        <dbReference type="ARBA" id="ARBA00022679"/>
    </source>
</evidence>
<dbReference type="Proteomes" id="UP001601058">
    <property type="component" value="Unassembled WGS sequence"/>
</dbReference>
<gene>
    <name evidence="16" type="ORF">ACFYKT_18815</name>
</gene>
<dbReference type="Gene3D" id="3.30.565.10">
    <property type="entry name" value="Histidine kinase-like ATPase, C-terminal domain"/>
    <property type="match status" value="1"/>
</dbReference>
<keyword evidence="4" id="KW-1003">Cell membrane</keyword>
<dbReference type="InterPro" id="IPR003594">
    <property type="entry name" value="HATPase_dom"/>
</dbReference>
<feature type="domain" description="Histidine kinase" evidence="15">
    <location>
        <begin position="120"/>
        <end position="328"/>
    </location>
</feature>
<dbReference type="InterPro" id="IPR050351">
    <property type="entry name" value="BphY/WalK/GraS-like"/>
</dbReference>
<dbReference type="Pfam" id="PF02518">
    <property type="entry name" value="HATPase_c"/>
    <property type="match status" value="1"/>
</dbReference>
<dbReference type="InterPro" id="IPR005467">
    <property type="entry name" value="His_kinase_dom"/>
</dbReference>
<name>A0ABW6K682_9BACI</name>
<evidence type="ECO:0000256" key="1">
    <source>
        <dbReference type="ARBA" id="ARBA00000085"/>
    </source>
</evidence>
<dbReference type="InterPro" id="IPR003661">
    <property type="entry name" value="HisK_dim/P_dom"/>
</dbReference>
<evidence type="ECO:0000256" key="8">
    <source>
        <dbReference type="ARBA" id="ARBA00022741"/>
    </source>
</evidence>
<comment type="subcellular location">
    <subcellularLocation>
        <location evidence="2">Cell membrane</location>
        <topology evidence="2">Multi-pass membrane protein</topology>
    </subcellularLocation>
</comment>
<keyword evidence="11 14" id="KW-1133">Transmembrane helix</keyword>
<comment type="caution">
    <text evidence="16">The sequence shown here is derived from an EMBL/GenBank/DDBJ whole genome shotgun (WGS) entry which is preliminary data.</text>
</comment>
<dbReference type="PANTHER" id="PTHR45453:SF2">
    <property type="entry name" value="HISTIDINE KINASE"/>
    <property type="match status" value="1"/>
</dbReference>
<comment type="catalytic activity">
    <reaction evidence="1">
        <text>ATP + protein L-histidine = ADP + protein N-phospho-L-histidine.</text>
        <dbReference type="EC" id="2.7.13.3"/>
    </reaction>
</comment>
<dbReference type="EC" id="2.7.13.3" evidence="3"/>
<proteinExistence type="predicted"/>
<evidence type="ECO:0000256" key="11">
    <source>
        <dbReference type="ARBA" id="ARBA00022989"/>
    </source>
</evidence>
<dbReference type="Gene3D" id="1.10.287.130">
    <property type="match status" value="1"/>
</dbReference>
<keyword evidence="7 14" id="KW-0812">Transmembrane</keyword>
<keyword evidence="12" id="KW-0902">Two-component regulatory system</keyword>
<dbReference type="SUPFAM" id="SSF55874">
    <property type="entry name" value="ATPase domain of HSP90 chaperone/DNA topoisomerase II/histidine kinase"/>
    <property type="match status" value="1"/>
</dbReference>
<evidence type="ECO:0000313" key="17">
    <source>
        <dbReference type="Proteomes" id="UP001601058"/>
    </source>
</evidence>
<feature type="transmembrane region" description="Helical" evidence="14">
    <location>
        <begin position="34"/>
        <end position="57"/>
    </location>
</feature>
<evidence type="ECO:0000256" key="14">
    <source>
        <dbReference type="SAM" id="Phobius"/>
    </source>
</evidence>
<sequence length="333" mass="39354">MKLFFREHCLLIAVQIVQFIAFCSIYWLDGYHYISPAVYGVFLSFFFLGCYLFYYYYSRRKFYGRLSNPLETLDDSFQKTEQAPISEAFDNLLRDQYRHYQNQIKKLEHDQAEHLKFMDQWVHQMKTPLSVIELTAQNLDEPDSSNIREETERMKTGLNTILYMARLRTIEQDFHIKPVVLEKIVNEVNRENKRFYIRNQVYPKLEVEKEGITVETDEKWLFFMLSQLVNNAVKYSAGKSSSIVISIYEKKQEAILEVTDFGVGIPDTDRRRIFDPFFTGENGRKFRESTGMGLYLTKEVLVHLGHRIELDSRVGEGSTFRMIFSETQNLTAM</sequence>
<dbReference type="SMART" id="SM00387">
    <property type="entry name" value="HATPase_c"/>
    <property type="match status" value="1"/>
</dbReference>
<evidence type="ECO:0000256" key="13">
    <source>
        <dbReference type="ARBA" id="ARBA00023136"/>
    </source>
</evidence>
<keyword evidence="5" id="KW-0597">Phosphoprotein</keyword>
<dbReference type="RefSeq" id="WP_389222704.1">
    <property type="nucleotide sequence ID" value="NZ_JBIACJ010000013.1"/>
</dbReference>
<dbReference type="PANTHER" id="PTHR45453">
    <property type="entry name" value="PHOSPHATE REGULON SENSOR PROTEIN PHOR"/>
    <property type="match status" value="1"/>
</dbReference>
<dbReference type="PRINTS" id="PR00344">
    <property type="entry name" value="BCTRLSENSOR"/>
</dbReference>